<feature type="active site" evidence="3">
    <location>
        <position position="230"/>
    </location>
</feature>
<dbReference type="PANTHER" id="PTHR21600:SF44">
    <property type="entry name" value="RIBOSOMAL LARGE SUBUNIT PSEUDOURIDINE SYNTHASE D"/>
    <property type="match status" value="1"/>
</dbReference>
<dbReference type="SMART" id="SM00363">
    <property type="entry name" value="S4"/>
    <property type="match status" value="1"/>
</dbReference>
<keyword evidence="4" id="KW-0694">RNA-binding</keyword>
<organism evidence="7 8">
    <name type="scientific">Isosphaera pallida (strain ATCC 43644 / DSM 9630 / IS1B)</name>
    <dbReference type="NCBI Taxonomy" id="575540"/>
    <lineage>
        <taxon>Bacteria</taxon>
        <taxon>Pseudomonadati</taxon>
        <taxon>Planctomycetota</taxon>
        <taxon>Planctomycetia</taxon>
        <taxon>Isosphaerales</taxon>
        <taxon>Isosphaeraceae</taxon>
        <taxon>Isosphaera</taxon>
    </lineage>
</organism>
<dbReference type="eggNOG" id="COG0564">
    <property type="taxonomic scope" value="Bacteria"/>
</dbReference>
<dbReference type="InterPro" id="IPR006224">
    <property type="entry name" value="PsdUridine_synth_RluA-like_CS"/>
</dbReference>
<protein>
    <submittedName>
        <fullName evidence="7">Pseudouridine synthase, RluA family</fullName>
    </submittedName>
</protein>
<dbReference type="Pfam" id="PF01479">
    <property type="entry name" value="S4"/>
    <property type="match status" value="1"/>
</dbReference>
<dbReference type="SUPFAM" id="SSF55120">
    <property type="entry name" value="Pseudouridine synthase"/>
    <property type="match status" value="1"/>
</dbReference>
<evidence type="ECO:0000256" key="3">
    <source>
        <dbReference type="PIRSR" id="PIRSR606225-1"/>
    </source>
</evidence>
<dbReference type="KEGG" id="ipa:Isop_1438"/>
<dbReference type="InterPro" id="IPR006145">
    <property type="entry name" value="PsdUridine_synth_RsuA/RluA"/>
</dbReference>
<dbReference type="InterPro" id="IPR050188">
    <property type="entry name" value="RluA_PseudoU_synthase"/>
</dbReference>
<comment type="similarity">
    <text evidence="1">Belongs to the pseudouridine synthase RluA family.</text>
</comment>
<feature type="domain" description="RNA-binding S4" evidence="6">
    <location>
        <begin position="107"/>
        <end position="166"/>
    </location>
</feature>
<feature type="region of interest" description="Disordered" evidence="5">
    <location>
        <begin position="1"/>
        <end position="53"/>
    </location>
</feature>
<sequence>MPRDCVIDQALTVPPSRRPRASGAGRLPVGFDVSSGLGSPAMTPIESDPLRSRLRPLAESAPARTDRESAEAEDDAPLVSIKLTGRPRPRLAEEPIEFVVKSKLEGRRLDTYLTSRFPDYSRSVIQKVIDANAVMVNGKPARASQKVREGDFVSLRLPELWDGTIPAQDIPLTVIYEDQWLSIIDKPAGMVTHPGKGNWSGTVVNALQHRYDTLSQLAGSTRPGVVHRLDRDTTGLLIVARDDTIHGKLAQLFETRTIEKEYLAICSGIPERDRDWIDQPLGPHPTVREKMAIRGEADGGRPARTFYEVVERFDRFALVRCQPLTGRTHQIRVHLTHVGLPILADKLYSGRDRITRGDLLGWQARGDDHDHVLLTRQALHAHRLKFLHPATGEPLEIRSPLPPDMAETLETLRQRPAASSTNPTRFSITRRL</sequence>
<evidence type="ECO:0000256" key="4">
    <source>
        <dbReference type="PROSITE-ProRule" id="PRU00182"/>
    </source>
</evidence>
<dbReference type="HOGENOM" id="CLU_016902_4_4_0"/>
<dbReference type="InterPro" id="IPR006225">
    <property type="entry name" value="PsdUridine_synth_RluC/D"/>
</dbReference>
<evidence type="ECO:0000259" key="6">
    <source>
        <dbReference type="SMART" id="SM00363"/>
    </source>
</evidence>
<reference evidence="7 8" key="2">
    <citation type="journal article" date="2011" name="Stand. Genomic Sci.">
        <title>Complete genome sequence of Isosphaera pallida type strain (IS1B).</title>
        <authorList>
            <consortium name="US DOE Joint Genome Institute (JGI-PGF)"/>
            <person name="Goker M."/>
            <person name="Cleland D."/>
            <person name="Saunders E."/>
            <person name="Lapidus A."/>
            <person name="Nolan M."/>
            <person name="Lucas S."/>
            <person name="Hammon N."/>
            <person name="Deshpande S."/>
            <person name="Cheng J.F."/>
            <person name="Tapia R."/>
            <person name="Han C."/>
            <person name="Goodwin L."/>
            <person name="Pitluck S."/>
            <person name="Liolios K."/>
            <person name="Pagani I."/>
            <person name="Ivanova N."/>
            <person name="Mavromatis K."/>
            <person name="Pati A."/>
            <person name="Chen A."/>
            <person name="Palaniappan K."/>
            <person name="Land M."/>
            <person name="Hauser L."/>
            <person name="Chang Y.J."/>
            <person name="Jeffries C.D."/>
            <person name="Detter J.C."/>
            <person name="Beck B."/>
            <person name="Woyke T."/>
            <person name="Bristow J."/>
            <person name="Eisen J.A."/>
            <person name="Markowitz V."/>
            <person name="Hugenholtz P."/>
            <person name="Kyrpides N.C."/>
            <person name="Klenk H.P."/>
        </authorList>
    </citation>
    <scope>NUCLEOTIDE SEQUENCE [LARGE SCALE GENOMIC DNA]</scope>
    <source>
        <strain evidence="8">ATCC 43644 / DSM 9630 / IS1B</strain>
    </source>
</reference>
<dbReference type="FunCoup" id="E8QY33">
    <property type="interactions" value="540"/>
</dbReference>
<keyword evidence="2" id="KW-0413">Isomerase</keyword>
<dbReference type="GO" id="GO:0120159">
    <property type="term" value="F:rRNA pseudouridine synthase activity"/>
    <property type="evidence" value="ECO:0007669"/>
    <property type="project" value="UniProtKB-ARBA"/>
</dbReference>
<proteinExistence type="inferred from homology"/>
<dbReference type="InParanoid" id="E8QY33"/>
<dbReference type="AlphaFoldDB" id="E8QY33"/>
<evidence type="ECO:0000256" key="2">
    <source>
        <dbReference type="ARBA" id="ARBA00023235"/>
    </source>
</evidence>
<accession>E8QY33</accession>
<dbReference type="Proteomes" id="UP000008631">
    <property type="component" value="Chromosome"/>
</dbReference>
<evidence type="ECO:0000313" key="7">
    <source>
        <dbReference type="EMBL" id="ADV62023.1"/>
    </source>
</evidence>
<dbReference type="InterPro" id="IPR036986">
    <property type="entry name" value="S4_RNA-bd_sf"/>
</dbReference>
<dbReference type="CDD" id="cd02869">
    <property type="entry name" value="PseudoU_synth_RluA_like"/>
    <property type="match status" value="1"/>
</dbReference>
<keyword evidence="8" id="KW-1185">Reference proteome</keyword>
<dbReference type="PANTHER" id="PTHR21600">
    <property type="entry name" value="MITOCHONDRIAL RNA PSEUDOURIDINE SYNTHASE"/>
    <property type="match status" value="1"/>
</dbReference>
<dbReference type="GO" id="GO:0000455">
    <property type="term" value="P:enzyme-directed rRNA pseudouridine synthesis"/>
    <property type="evidence" value="ECO:0007669"/>
    <property type="project" value="TreeGrafter"/>
</dbReference>
<evidence type="ECO:0000313" key="8">
    <source>
        <dbReference type="Proteomes" id="UP000008631"/>
    </source>
</evidence>
<dbReference type="PROSITE" id="PS50889">
    <property type="entry name" value="S4"/>
    <property type="match status" value="1"/>
</dbReference>
<evidence type="ECO:0000256" key="1">
    <source>
        <dbReference type="ARBA" id="ARBA00010876"/>
    </source>
</evidence>
<dbReference type="Gene3D" id="3.30.2350.10">
    <property type="entry name" value="Pseudouridine synthase"/>
    <property type="match status" value="1"/>
</dbReference>
<dbReference type="PROSITE" id="PS01129">
    <property type="entry name" value="PSI_RLU"/>
    <property type="match status" value="1"/>
</dbReference>
<dbReference type="Pfam" id="PF00849">
    <property type="entry name" value="PseudoU_synth_2"/>
    <property type="match status" value="1"/>
</dbReference>
<dbReference type="NCBIfam" id="TIGR00005">
    <property type="entry name" value="rluA_subfam"/>
    <property type="match status" value="1"/>
</dbReference>
<evidence type="ECO:0000256" key="5">
    <source>
        <dbReference type="SAM" id="MobiDB-lite"/>
    </source>
</evidence>
<dbReference type="SUPFAM" id="SSF55174">
    <property type="entry name" value="Alpha-L RNA-binding motif"/>
    <property type="match status" value="1"/>
</dbReference>
<dbReference type="EMBL" id="CP002353">
    <property type="protein sequence ID" value="ADV62023.1"/>
    <property type="molecule type" value="Genomic_DNA"/>
</dbReference>
<dbReference type="GO" id="GO:0003723">
    <property type="term" value="F:RNA binding"/>
    <property type="evidence" value="ECO:0007669"/>
    <property type="project" value="UniProtKB-KW"/>
</dbReference>
<dbReference type="Gene3D" id="3.10.290.10">
    <property type="entry name" value="RNA-binding S4 domain"/>
    <property type="match status" value="1"/>
</dbReference>
<reference key="1">
    <citation type="submission" date="2010-11" db="EMBL/GenBank/DDBJ databases">
        <title>The complete sequence of chromosome of Isophaera pallida ATCC 43644.</title>
        <authorList>
            <consortium name="US DOE Joint Genome Institute (JGI-PGF)"/>
            <person name="Lucas S."/>
            <person name="Copeland A."/>
            <person name="Lapidus A."/>
            <person name="Bruce D."/>
            <person name="Goodwin L."/>
            <person name="Pitluck S."/>
            <person name="Kyrpides N."/>
            <person name="Mavromatis K."/>
            <person name="Pagani I."/>
            <person name="Ivanova N."/>
            <person name="Saunders E."/>
            <person name="Brettin T."/>
            <person name="Detter J.C."/>
            <person name="Han C."/>
            <person name="Tapia R."/>
            <person name="Land M."/>
            <person name="Hauser L."/>
            <person name="Markowitz V."/>
            <person name="Cheng J.-F."/>
            <person name="Hugenholtz P."/>
            <person name="Woyke T."/>
            <person name="Wu D."/>
            <person name="Eisen J.A."/>
        </authorList>
    </citation>
    <scope>NUCLEOTIDE SEQUENCE</scope>
    <source>
        <strain>ATCC 43644</strain>
    </source>
</reference>
<name>E8QY33_ISOPI</name>
<dbReference type="CDD" id="cd00165">
    <property type="entry name" value="S4"/>
    <property type="match status" value="1"/>
</dbReference>
<dbReference type="InterPro" id="IPR002942">
    <property type="entry name" value="S4_RNA-bd"/>
</dbReference>
<dbReference type="STRING" id="575540.Isop_1438"/>
<dbReference type="InterPro" id="IPR020103">
    <property type="entry name" value="PsdUridine_synth_cat_dom_sf"/>
</dbReference>
<gene>
    <name evidence="7" type="ordered locus">Isop_1438</name>
</gene>